<accession>Q0F3C7</accession>
<dbReference type="InParanoid" id="Q0F3C7"/>
<dbReference type="HOGENOM" id="CLU_3329834_0_0_0"/>
<proteinExistence type="predicted"/>
<organism evidence="1 2">
    <name type="scientific">Mariprofundus ferrooxydans PV-1</name>
    <dbReference type="NCBI Taxonomy" id="314345"/>
    <lineage>
        <taxon>Bacteria</taxon>
        <taxon>Pseudomonadati</taxon>
        <taxon>Pseudomonadota</taxon>
        <taxon>Candidatius Mariprofundia</taxon>
        <taxon>Mariprofundales</taxon>
        <taxon>Mariprofundaceae</taxon>
        <taxon>Mariprofundus</taxon>
    </lineage>
</organism>
<name>Q0F3C7_9PROT</name>
<sequence>MDGVKTGFCIALKHKVRRRKKRATLMRAGSLRRQTGVY</sequence>
<dbReference type="Proteomes" id="UP000005297">
    <property type="component" value="Unassembled WGS sequence"/>
</dbReference>
<keyword evidence="2" id="KW-1185">Reference proteome</keyword>
<evidence type="ECO:0000313" key="1">
    <source>
        <dbReference type="EMBL" id="EAU56014.1"/>
    </source>
</evidence>
<dbReference type="AlphaFoldDB" id="Q0F3C7"/>
<reference evidence="1 2" key="1">
    <citation type="submission" date="2006-09" db="EMBL/GenBank/DDBJ databases">
        <authorList>
            <person name="Emerson D."/>
            <person name="Ferriera S."/>
            <person name="Johnson J."/>
            <person name="Kravitz S."/>
            <person name="Halpern A."/>
            <person name="Remington K."/>
            <person name="Beeson K."/>
            <person name="Tran B."/>
            <person name="Rogers Y.-H."/>
            <person name="Friedman R."/>
            <person name="Venter J.C."/>
        </authorList>
    </citation>
    <scope>NUCLEOTIDE SEQUENCE [LARGE SCALE GENOMIC DNA]</scope>
    <source>
        <strain evidence="1 2">PV-1</strain>
    </source>
</reference>
<comment type="caution">
    <text evidence="1">The sequence shown here is derived from an EMBL/GenBank/DDBJ whole genome shotgun (WGS) entry which is preliminary data.</text>
</comment>
<dbReference type="EMBL" id="AATS01000001">
    <property type="protein sequence ID" value="EAU56014.1"/>
    <property type="molecule type" value="Genomic_DNA"/>
</dbReference>
<protein>
    <submittedName>
        <fullName evidence="1">Uncharacterized protein</fullName>
    </submittedName>
</protein>
<gene>
    <name evidence="1" type="ORF">SPV1_04318</name>
</gene>
<evidence type="ECO:0000313" key="2">
    <source>
        <dbReference type="Proteomes" id="UP000005297"/>
    </source>
</evidence>